<organism evidence="1 2">
    <name type="scientific">Aliiglaciecola lipolytica E3</name>
    <dbReference type="NCBI Taxonomy" id="1127673"/>
    <lineage>
        <taxon>Bacteria</taxon>
        <taxon>Pseudomonadati</taxon>
        <taxon>Pseudomonadota</taxon>
        <taxon>Gammaproteobacteria</taxon>
        <taxon>Alteromonadales</taxon>
        <taxon>Alteromonadaceae</taxon>
        <taxon>Aliiglaciecola</taxon>
    </lineage>
</organism>
<reference evidence="1 2" key="1">
    <citation type="journal article" date="2017" name="Antonie Van Leeuwenhoek">
        <title>Rhizobium rhizosphaerae sp. nov., a novel species isolated from rice rhizosphere.</title>
        <authorList>
            <person name="Zhao J.J."/>
            <person name="Zhang J."/>
            <person name="Zhang R.J."/>
            <person name="Zhang C.W."/>
            <person name="Yin H.Q."/>
            <person name="Zhang X.X."/>
        </authorList>
    </citation>
    <scope>NUCLEOTIDE SEQUENCE [LARGE SCALE GENOMIC DNA]</scope>
    <source>
        <strain evidence="1 2">E3</strain>
    </source>
</reference>
<gene>
    <name evidence="1" type="ORF">GLIP_1856</name>
</gene>
<comment type="caution">
    <text evidence="1">The sequence shown here is derived from an EMBL/GenBank/DDBJ whole genome shotgun (WGS) entry which is preliminary data.</text>
</comment>
<name>K6YT62_9ALTE</name>
<sequence length="53" mass="6191">MLELKDDINSLVAQLCVQSEQMNKLRRYSPFVGILSESEREAFFNQLENNDNI</sequence>
<evidence type="ECO:0000313" key="2">
    <source>
        <dbReference type="Proteomes" id="UP000006334"/>
    </source>
</evidence>
<protein>
    <submittedName>
        <fullName evidence="1">Uncharacterized protein</fullName>
    </submittedName>
</protein>
<proteinExistence type="predicted"/>
<keyword evidence="2" id="KW-1185">Reference proteome</keyword>
<dbReference type="Proteomes" id="UP000006334">
    <property type="component" value="Unassembled WGS sequence"/>
</dbReference>
<dbReference type="AlphaFoldDB" id="K6YT62"/>
<accession>K6YT62</accession>
<dbReference type="EMBL" id="BAEN01000037">
    <property type="protein sequence ID" value="GAC14485.1"/>
    <property type="molecule type" value="Genomic_DNA"/>
</dbReference>
<dbReference type="STRING" id="1127673.GLIP_1856"/>
<evidence type="ECO:0000313" key="1">
    <source>
        <dbReference type="EMBL" id="GAC14485.1"/>
    </source>
</evidence>